<dbReference type="Proteomes" id="UP000002313">
    <property type="component" value="Chromosome III"/>
</dbReference>
<evidence type="ECO:0000259" key="5">
    <source>
        <dbReference type="PROSITE" id="PS50102"/>
    </source>
</evidence>
<dbReference type="CDD" id="cd00590">
    <property type="entry name" value="RRM_SF"/>
    <property type="match status" value="1"/>
</dbReference>
<dbReference type="PANTHER" id="PTHR23236:SF119">
    <property type="entry name" value="NUCLEAR RNA-BINDING PROTEIN SART-3"/>
    <property type="match status" value="1"/>
</dbReference>
<feature type="region of interest" description="Disordered" evidence="4">
    <location>
        <begin position="1"/>
        <end position="85"/>
    </location>
</feature>
<feature type="region of interest" description="Disordered" evidence="4">
    <location>
        <begin position="246"/>
        <end position="295"/>
    </location>
</feature>
<dbReference type="GO" id="GO:0003723">
    <property type="term" value="F:RNA binding"/>
    <property type="evidence" value="ECO:0007669"/>
    <property type="project" value="UniProtKB-UniRule"/>
</dbReference>
<dbReference type="AlphaFoldDB" id="E0S672"/>
<dbReference type="VEuPathDB" id="MicrosporidiaDB:Eint_030630"/>
<feature type="compositionally biased region" description="Acidic residues" evidence="4">
    <location>
        <begin position="61"/>
        <end position="73"/>
    </location>
</feature>
<evidence type="ECO:0000256" key="4">
    <source>
        <dbReference type="SAM" id="MobiDB-lite"/>
    </source>
</evidence>
<dbReference type="KEGG" id="ein:Eint_030630"/>
<evidence type="ECO:0000256" key="2">
    <source>
        <dbReference type="ARBA" id="ARBA00022884"/>
    </source>
</evidence>
<dbReference type="SMART" id="SM00360">
    <property type="entry name" value="RRM"/>
    <property type="match status" value="2"/>
</dbReference>
<dbReference type="RefSeq" id="XP_003072567.1">
    <property type="nucleotide sequence ID" value="XM_003072521.1"/>
</dbReference>
<keyword evidence="1" id="KW-0677">Repeat</keyword>
<keyword evidence="7" id="KW-1185">Reference proteome</keyword>
<dbReference type="HOGENOM" id="CLU_1019525_0_0_1"/>
<dbReference type="SUPFAM" id="SSF54928">
    <property type="entry name" value="RNA-binding domain, RBD"/>
    <property type="match status" value="1"/>
</dbReference>
<gene>
    <name evidence="6" type="ORF">Eint_030630</name>
</gene>
<feature type="domain" description="RRM" evidence="5">
    <location>
        <begin position="172"/>
        <end position="260"/>
    </location>
</feature>
<keyword evidence="2 3" id="KW-0694">RNA-binding</keyword>
<accession>E0S672</accession>
<dbReference type="InterPro" id="IPR035979">
    <property type="entry name" value="RBD_domain_sf"/>
</dbReference>
<name>E0S672_ENCIT</name>
<dbReference type="PANTHER" id="PTHR23236">
    <property type="entry name" value="EUKARYOTIC TRANSLATION INITIATION FACTOR 4B/4H"/>
    <property type="match status" value="1"/>
</dbReference>
<protein>
    <submittedName>
        <fullName evidence="6">Splicing factor CC1-like protein</fullName>
    </submittedName>
</protein>
<dbReference type="EMBL" id="CP001944">
    <property type="protein sequence ID" value="ADM11207.1"/>
    <property type="molecule type" value="Genomic_DNA"/>
</dbReference>
<evidence type="ECO:0000256" key="1">
    <source>
        <dbReference type="ARBA" id="ARBA00022737"/>
    </source>
</evidence>
<feature type="compositionally biased region" description="Basic and acidic residues" evidence="4">
    <location>
        <begin position="24"/>
        <end position="34"/>
    </location>
</feature>
<feature type="compositionally biased region" description="Low complexity" evidence="4">
    <location>
        <begin position="35"/>
        <end position="60"/>
    </location>
</feature>
<dbReference type="InterPro" id="IPR000504">
    <property type="entry name" value="RRM_dom"/>
</dbReference>
<reference evidence="6 7" key="2">
    <citation type="journal article" date="2012" name="Proc. Natl. Acad. Sci. U.S.A.">
        <title>Gain and loss of multiple functionally related, horizontally transferred genes in the reduced genomes of two microsporidian parasites.</title>
        <authorList>
            <person name="Pombert J.-F."/>
            <person name="Selman M."/>
            <person name="Burki F."/>
            <person name="Bardell F.T."/>
            <person name="Farinelli L."/>
            <person name="Solter L.F."/>
            <person name="Whitman D.W."/>
            <person name="Weiss L.M."/>
            <person name="Corradi N."/>
            <person name="Keeling P.J."/>
        </authorList>
    </citation>
    <scope>NUCLEOTIDE SEQUENCE [LARGE SCALE GENOMIC DNA]</scope>
    <source>
        <strain evidence="6 7">ATCC 50506</strain>
    </source>
</reference>
<dbReference type="OrthoDB" id="275748at2759"/>
<organism evidence="6 7">
    <name type="scientific">Encephalitozoon intestinalis (strain ATCC 50506)</name>
    <name type="common">Microsporidian parasite</name>
    <name type="synonym">Septata intestinalis</name>
    <dbReference type="NCBI Taxonomy" id="876142"/>
    <lineage>
        <taxon>Eukaryota</taxon>
        <taxon>Fungi</taxon>
        <taxon>Fungi incertae sedis</taxon>
        <taxon>Microsporidia</taxon>
        <taxon>Unikaryonidae</taxon>
        <taxon>Encephalitozoon</taxon>
    </lineage>
</organism>
<dbReference type="Gene3D" id="3.30.70.330">
    <property type="match status" value="2"/>
</dbReference>
<sequence>MAKDRVSGVQIYLDSNDPKNFMKKTMEKVSKSDSESGSESSSEASVESSGSSRESMGSGEECTETESEIEEETSSGSAEESKRENPSLTVFIKGISYDLTEYDLKSEMEKIGKVARVGIPMTNDYKRNKGFGYVEFCKEEDVKKALKLDGTVFLGREVIVNMAHPRTNKEKHTIYISNLPFECDKKKLKKYFEEMGEVVGMSFPYDKENDRLKGYGFVDFGNKEDYEKVLKKKLVFEDSSIYQRPAYKNGREDRKDFDRRGPKRNDSRWNGKRHGMDGQNRNNNKKVKFNSDSEE</sequence>
<dbReference type="GeneID" id="9698946"/>
<proteinExistence type="predicted"/>
<feature type="domain" description="RRM" evidence="5">
    <location>
        <begin position="88"/>
        <end position="165"/>
    </location>
</feature>
<evidence type="ECO:0000256" key="3">
    <source>
        <dbReference type="PROSITE-ProRule" id="PRU00176"/>
    </source>
</evidence>
<reference evidence="6 7" key="1">
    <citation type="journal article" date="2010" name="Nat. Commun.">
        <title>The complete sequence of the smallest known nuclear genome from the microsporidian Encephalitozoon intestinalis.</title>
        <authorList>
            <person name="Corradi N."/>
            <person name="Pombert J.-F."/>
            <person name="Farinelli L."/>
            <person name="Didier E.S."/>
            <person name="Keeling P.J."/>
        </authorList>
    </citation>
    <scope>NUCLEOTIDE SEQUENCE [LARGE SCALE GENOMIC DNA]</scope>
    <source>
        <strain evidence="6 7">ATCC 50506</strain>
    </source>
</reference>
<dbReference type="PROSITE" id="PS50102">
    <property type="entry name" value="RRM"/>
    <property type="match status" value="2"/>
</dbReference>
<feature type="compositionally biased region" description="Basic and acidic residues" evidence="4">
    <location>
        <begin position="249"/>
        <end position="269"/>
    </location>
</feature>
<evidence type="ECO:0000313" key="7">
    <source>
        <dbReference type="Proteomes" id="UP000002313"/>
    </source>
</evidence>
<dbReference type="Pfam" id="PF00076">
    <property type="entry name" value="RRM_1"/>
    <property type="match status" value="2"/>
</dbReference>
<dbReference type="InterPro" id="IPR012677">
    <property type="entry name" value="Nucleotide-bd_a/b_plait_sf"/>
</dbReference>
<evidence type="ECO:0000313" key="6">
    <source>
        <dbReference type="EMBL" id="ADM11207.1"/>
    </source>
</evidence>